<feature type="compositionally biased region" description="Gly residues" evidence="1">
    <location>
        <begin position="73"/>
        <end position="99"/>
    </location>
</feature>
<comment type="caution">
    <text evidence="2">The sequence shown here is derived from an EMBL/GenBank/DDBJ whole genome shotgun (WGS) entry which is preliminary data.</text>
</comment>
<reference evidence="3" key="1">
    <citation type="journal article" date="2019" name="Int. J. Syst. Evol. Microbiol.">
        <title>The Global Catalogue of Microorganisms (GCM) 10K type strain sequencing project: providing services to taxonomists for standard genome sequencing and annotation.</title>
        <authorList>
            <consortium name="The Broad Institute Genomics Platform"/>
            <consortium name="The Broad Institute Genome Sequencing Center for Infectious Disease"/>
            <person name="Wu L."/>
            <person name="Ma J."/>
        </authorList>
    </citation>
    <scope>NUCLEOTIDE SEQUENCE [LARGE SCALE GENOMIC DNA]</scope>
    <source>
        <strain evidence="3">JCM 30742</strain>
    </source>
</reference>
<name>A0ABP7C400_9MICC</name>
<dbReference type="EMBL" id="BAABEO010000008">
    <property type="protein sequence ID" value="GAA3675595.1"/>
    <property type="molecule type" value="Genomic_DNA"/>
</dbReference>
<proteinExistence type="predicted"/>
<gene>
    <name evidence="2" type="ORF">GCM10023081_12510</name>
</gene>
<dbReference type="RefSeq" id="WP_345149286.1">
    <property type="nucleotide sequence ID" value="NZ_BAABEO010000008.1"/>
</dbReference>
<dbReference type="Proteomes" id="UP001500752">
    <property type="component" value="Unassembled WGS sequence"/>
</dbReference>
<sequence length="114" mass="11886">MGYNDSGSYDSDRNDDFLDSADWMADVPAAPAFEEDGWHSDELDERIDVVIRNPEPPLRFVRPHSGLMEGSGFMDGNGLTDGRGLAGGGGSVDGSGLVGGSSLVEGPDAGREPG</sequence>
<evidence type="ECO:0000256" key="1">
    <source>
        <dbReference type="SAM" id="MobiDB-lite"/>
    </source>
</evidence>
<feature type="region of interest" description="Disordered" evidence="1">
    <location>
        <begin position="72"/>
        <end position="114"/>
    </location>
</feature>
<organism evidence="2 3">
    <name type="scientific">Arthrobacter ginkgonis</name>
    <dbReference type="NCBI Taxonomy" id="1630594"/>
    <lineage>
        <taxon>Bacteria</taxon>
        <taxon>Bacillati</taxon>
        <taxon>Actinomycetota</taxon>
        <taxon>Actinomycetes</taxon>
        <taxon>Micrococcales</taxon>
        <taxon>Micrococcaceae</taxon>
        <taxon>Arthrobacter</taxon>
    </lineage>
</organism>
<protein>
    <submittedName>
        <fullName evidence="2">Uncharacterized protein</fullName>
    </submittedName>
</protein>
<keyword evidence="3" id="KW-1185">Reference proteome</keyword>
<accession>A0ABP7C400</accession>
<evidence type="ECO:0000313" key="2">
    <source>
        <dbReference type="EMBL" id="GAA3675595.1"/>
    </source>
</evidence>
<evidence type="ECO:0000313" key="3">
    <source>
        <dbReference type="Proteomes" id="UP001500752"/>
    </source>
</evidence>